<dbReference type="PRINTS" id="PR00080">
    <property type="entry name" value="SDRFAMILY"/>
</dbReference>
<dbReference type="InterPro" id="IPR051687">
    <property type="entry name" value="Peroxisomal_Beta-Oxidation"/>
</dbReference>
<evidence type="ECO:0000256" key="1">
    <source>
        <dbReference type="ARBA" id="ARBA00006484"/>
    </source>
</evidence>
<dbReference type="InterPro" id="IPR036291">
    <property type="entry name" value="NAD(P)-bd_dom_sf"/>
</dbReference>
<evidence type="ECO:0000256" key="2">
    <source>
        <dbReference type="ARBA" id="ARBA00023002"/>
    </source>
</evidence>
<comment type="similarity">
    <text evidence="1 3">Belongs to the short-chain dehydrogenases/reductases (SDR) family.</text>
</comment>
<sequence>NDLGGSVHGDGADRGPAEAVAAQIRDLGGEAVAEGSSVATPEGGQAIVDAALEAFGRVDIVVNNAGILRDKAFHNLTPDLLDPVIDVHLRGAFHVTRPAWIAMREQGYGRVVNTSSNSGILGNFGQSNYGAAKMGLVGFTRVLAAEGAKYNIKVNAIAPLARTRMTEELLGAAAEKLEPALVSPVVAYLAHEDVPVTGEVYSVGGGRVARFFIGMTHGYTNPSLTVEDVRDHFGEIRDESGYTVPAGPADEFKALVEALG</sequence>
<evidence type="ECO:0000256" key="3">
    <source>
        <dbReference type="RuleBase" id="RU000363"/>
    </source>
</evidence>
<dbReference type="SUPFAM" id="SSF51735">
    <property type="entry name" value="NAD(P)-binding Rossmann-fold domains"/>
    <property type="match status" value="1"/>
</dbReference>
<dbReference type="PANTHER" id="PTHR45024:SF2">
    <property type="entry name" value="SCP2 DOMAIN-CONTAINING PROTEIN"/>
    <property type="match status" value="1"/>
</dbReference>
<accession>A0ABW9QYQ6</accession>
<gene>
    <name evidence="4" type="ORF">GHK86_18470</name>
</gene>
<dbReference type="InterPro" id="IPR002347">
    <property type="entry name" value="SDR_fam"/>
</dbReference>
<keyword evidence="5" id="KW-1185">Reference proteome</keyword>
<dbReference type="Proteomes" id="UP000437736">
    <property type="component" value="Unassembled WGS sequence"/>
</dbReference>
<evidence type="ECO:0000313" key="5">
    <source>
        <dbReference type="Proteomes" id="UP000437736"/>
    </source>
</evidence>
<dbReference type="Gene3D" id="3.40.50.720">
    <property type="entry name" value="NAD(P)-binding Rossmann-like Domain"/>
    <property type="match status" value="1"/>
</dbReference>
<dbReference type="PRINTS" id="PR00081">
    <property type="entry name" value="GDHRDH"/>
</dbReference>
<protein>
    <submittedName>
        <fullName evidence="4">SDR family NAD(P)-dependent oxidoreductase</fullName>
    </submittedName>
</protein>
<comment type="caution">
    <text evidence="4">The sequence shown here is derived from an EMBL/GenBank/DDBJ whole genome shotgun (WGS) entry which is preliminary data.</text>
</comment>
<dbReference type="InterPro" id="IPR020904">
    <property type="entry name" value="Sc_DH/Rdtase_CS"/>
</dbReference>
<evidence type="ECO:0000313" key="4">
    <source>
        <dbReference type="EMBL" id="MST34701.1"/>
    </source>
</evidence>
<feature type="non-terminal residue" evidence="4">
    <location>
        <position position="1"/>
    </location>
</feature>
<reference evidence="4 5" key="1">
    <citation type="submission" date="2019-11" db="EMBL/GenBank/DDBJ databases">
        <title>Acidiferrimicrobium australis gen. nov., sp. nov., an acidophilic and obligately heterotrophic, member of the Actinobacteria that catalyses dissimilatory oxido- reduction of iron isolated from metal-rich acidic water in Chile.</title>
        <authorList>
            <person name="Gonzalez D."/>
            <person name="Huber K."/>
            <person name="Hedrich S."/>
            <person name="Rojas-Villalobos C."/>
            <person name="Quatrini R."/>
            <person name="Dinamarca M.A."/>
            <person name="Schwarz A."/>
            <person name="Canales C."/>
            <person name="Nancucheo I."/>
        </authorList>
    </citation>
    <scope>NUCLEOTIDE SEQUENCE [LARGE SCALE GENOMIC DNA]</scope>
    <source>
        <strain evidence="4 5">USS-CCA1</strain>
    </source>
</reference>
<dbReference type="Pfam" id="PF00106">
    <property type="entry name" value="adh_short"/>
    <property type="match status" value="1"/>
</dbReference>
<dbReference type="EMBL" id="WJHE01001160">
    <property type="protein sequence ID" value="MST34701.1"/>
    <property type="molecule type" value="Genomic_DNA"/>
</dbReference>
<dbReference type="PROSITE" id="PS00061">
    <property type="entry name" value="ADH_SHORT"/>
    <property type="match status" value="1"/>
</dbReference>
<proteinExistence type="inferred from homology"/>
<name>A0ABW9QYQ6_9ACTN</name>
<organism evidence="4 5">
    <name type="scientific">Acidiferrimicrobium australe</name>
    <dbReference type="NCBI Taxonomy" id="2664430"/>
    <lineage>
        <taxon>Bacteria</taxon>
        <taxon>Bacillati</taxon>
        <taxon>Actinomycetota</taxon>
        <taxon>Acidimicrobiia</taxon>
        <taxon>Acidimicrobiales</taxon>
        <taxon>Acidimicrobiaceae</taxon>
        <taxon>Acidiferrimicrobium</taxon>
    </lineage>
</organism>
<keyword evidence="2" id="KW-0560">Oxidoreductase</keyword>
<dbReference type="PANTHER" id="PTHR45024">
    <property type="entry name" value="DEHYDROGENASES, SHORT CHAIN"/>
    <property type="match status" value="1"/>
</dbReference>